<evidence type="ECO:0000256" key="4">
    <source>
        <dbReference type="ARBA" id="ARBA00022889"/>
    </source>
</evidence>
<keyword evidence="5 9" id="KW-1133">Transmembrane helix</keyword>
<protein>
    <recommendedName>
        <fullName evidence="13">Podocalyxin-like 2</fullName>
    </recommendedName>
</protein>
<accession>A0AAX7STK0</accession>
<dbReference type="GO" id="GO:0050901">
    <property type="term" value="P:leukocyte tethering or rolling"/>
    <property type="evidence" value="ECO:0007669"/>
    <property type="project" value="TreeGrafter"/>
</dbReference>
<dbReference type="PANTHER" id="PTHR15594:SF1">
    <property type="entry name" value="PODOCALYXIN-LIKE PROTEIN 2"/>
    <property type="match status" value="1"/>
</dbReference>
<evidence type="ECO:0000256" key="8">
    <source>
        <dbReference type="SAM" id="MobiDB-lite"/>
    </source>
</evidence>
<reference evidence="11" key="3">
    <citation type="submission" date="2025-09" db="UniProtKB">
        <authorList>
            <consortium name="Ensembl"/>
        </authorList>
    </citation>
    <scope>IDENTIFICATION</scope>
</reference>
<evidence type="ECO:0000256" key="10">
    <source>
        <dbReference type="SAM" id="SignalP"/>
    </source>
</evidence>
<dbReference type="Pfam" id="PF06365">
    <property type="entry name" value="CD34_antigen"/>
    <property type="match status" value="1"/>
</dbReference>
<evidence type="ECO:0000256" key="5">
    <source>
        <dbReference type="ARBA" id="ARBA00022989"/>
    </source>
</evidence>
<proteinExistence type="predicted"/>
<evidence type="ECO:0000256" key="3">
    <source>
        <dbReference type="ARBA" id="ARBA00022729"/>
    </source>
</evidence>
<evidence type="ECO:0008006" key="13">
    <source>
        <dbReference type="Google" id="ProtNLM"/>
    </source>
</evidence>
<feature type="compositionally biased region" description="Acidic residues" evidence="8">
    <location>
        <begin position="289"/>
        <end position="300"/>
    </location>
</feature>
<dbReference type="PANTHER" id="PTHR15594">
    <property type="entry name" value="PODOCALYXIN-LIKE PROTEIN 2"/>
    <property type="match status" value="1"/>
</dbReference>
<keyword evidence="6 9" id="KW-0472">Membrane</keyword>
<keyword evidence="7" id="KW-0325">Glycoprotein</keyword>
<evidence type="ECO:0000256" key="7">
    <source>
        <dbReference type="ARBA" id="ARBA00023180"/>
    </source>
</evidence>
<dbReference type="GO" id="GO:0005886">
    <property type="term" value="C:plasma membrane"/>
    <property type="evidence" value="ECO:0007669"/>
    <property type="project" value="UniProtKB-ARBA"/>
</dbReference>
<reference evidence="11" key="1">
    <citation type="submission" date="2018-05" db="EMBL/GenBank/DDBJ databases">
        <authorList>
            <person name="Datahose"/>
        </authorList>
    </citation>
    <scope>NUCLEOTIDE SEQUENCE</scope>
</reference>
<keyword evidence="3 10" id="KW-0732">Signal</keyword>
<keyword evidence="12" id="KW-1185">Reference proteome</keyword>
<keyword evidence="4" id="KW-0130">Cell adhesion</keyword>
<dbReference type="Proteomes" id="UP000265100">
    <property type="component" value="Chromosome 5"/>
</dbReference>
<evidence type="ECO:0000313" key="11">
    <source>
        <dbReference type="Ensembl" id="ENSACLP00000045706.1"/>
    </source>
</evidence>
<evidence type="ECO:0000256" key="9">
    <source>
        <dbReference type="SAM" id="Phobius"/>
    </source>
</evidence>
<evidence type="ECO:0000256" key="6">
    <source>
        <dbReference type="ARBA" id="ARBA00023136"/>
    </source>
</evidence>
<feature type="signal peptide" evidence="10">
    <location>
        <begin position="1"/>
        <end position="23"/>
    </location>
</feature>
<feature type="transmembrane region" description="Helical" evidence="9">
    <location>
        <begin position="203"/>
        <end position="227"/>
    </location>
</feature>
<dbReference type="GeneTree" id="ENSGT00730000111323"/>
<evidence type="ECO:0000313" key="12">
    <source>
        <dbReference type="Proteomes" id="UP000265100"/>
    </source>
</evidence>
<organism evidence="11 12">
    <name type="scientific">Astatotilapia calliptera</name>
    <name type="common">Eastern happy</name>
    <name type="synonym">Chromis callipterus</name>
    <dbReference type="NCBI Taxonomy" id="8154"/>
    <lineage>
        <taxon>Eukaryota</taxon>
        <taxon>Metazoa</taxon>
        <taxon>Chordata</taxon>
        <taxon>Craniata</taxon>
        <taxon>Vertebrata</taxon>
        <taxon>Euteleostomi</taxon>
        <taxon>Actinopterygii</taxon>
        <taxon>Neopterygii</taxon>
        <taxon>Teleostei</taxon>
        <taxon>Neoteleostei</taxon>
        <taxon>Acanthomorphata</taxon>
        <taxon>Ovalentaria</taxon>
        <taxon>Cichlomorphae</taxon>
        <taxon>Cichliformes</taxon>
        <taxon>Cichlidae</taxon>
        <taxon>African cichlids</taxon>
        <taxon>Pseudocrenilabrinae</taxon>
        <taxon>Haplochromini</taxon>
        <taxon>Astatotilapia</taxon>
    </lineage>
</organism>
<evidence type="ECO:0000256" key="1">
    <source>
        <dbReference type="ARBA" id="ARBA00004479"/>
    </source>
</evidence>
<dbReference type="InterPro" id="IPR042397">
    <property type="entry name" value="PODXL2"/>
</dbReference>
<keyword evidence="2 9" id="KW-0812">Transmembrane</keyword>
<dbReference type="AlphaFoldDB" id="A0AAX7STK0"/>
<comment type="subcellular location">
    <subcellularLocation>
        <location evidence="1">Membrane</location>
        <topology evidence="1">Single-pass type I membrane protein</topology>
    </subcellularLocation>
</comment>
<name>A0AAX7STK0_ASTCA</name>
<feature type="compositionally biased region" description="Gly residues" evidence="8">
    <location>
        <begin position="276"/>
        <end position="286"/>
    </location>
</feature>
<dbReference type="InterPro" id="IPR013836">
    <property type="entry name" value="CD34/Podocalyxin"/>
</dbReference>
<sequence>MLECKPQRSFCVFYLCCLGFVSAGETEDEEAEREEEEEEEIGLVHIGVFTHNPTVPEVGLAPSREPLQPSVEKGECPVITICVDWSELTGRGYVVLNMTQNINCEDFRLDQGVRLLTTIERVFARRMSSPEGTWVIYLSKPTHQQHQLLMNVASVHGVIPTKDMLGMLAEIKTCLTEVGVQNYSAASNCPSRPSHTRSDYGKLFVVLVIIGSICMVIITSGFIYICWQRRLPATKTAFRAEELHFVVNGCHDNPTLDVTNDGQPEMQEKKPSTNGLAGGGAGGGGGGDREEEEEEQDTHL</sequence>
<reference evidence="11" key="2">
    <citation type="submission" date="2025-08" db="UniProtKB">
        <authorList>
            <consortium name="Ensembl"/>
        </authorList>
    </citation>
    <scope>IDENTIFICATION</scope>
</reference>
<feature type="chain" id="PRO_5044219468" description="Podocalyxin-like 2" evidence="10">
    <location>
        <begin position="24"/>
        <end position="300"/>
    </location>
</feature>
<dbReference type="Ensembl" id="ENSACLT00000093764.1">
    <property type="protein sequence ID" value="ENSACLP00000045706.1"/>
    <property type="gene ID" value="ENSACLG00000030773.1"/>
</dbReference>
<evidence type="ECO:0000256" key="2">
    <source>
        <dbReference type="ARBA" id="ARBA00022692"/>
    </source>
</evidence>
<feature type="region of interest" description="Disordered" evidence="8">
    <location>
        <begin position="254"/>
        <end position="300"/>
    </location>
</feature>